<feature type="transmembrane region" description="Helical" evidence="2">
    <location>
        <begin position="98"/>
        <end position="125"/>
    </location>
</feature>
<feature type="transmembrane region" description="Helical" evidence="2">
    <location>
        <begin position="131"/>
        <end position="154"/>
    </location>
</feature>
<feature type="region of interest" description="Disordered" evidence="1">
    <location>
        <begin position="1"/>
        <end position="26"/>
    </location>
</feature>
<keyword evidence="2" id="KW-0472">Membrane</keyword>
<keyword evidence="4" id="KW-1185">Reference proteome</keyword>
<keyword evidence="2" id="KW-0812">Transmembrane</keyword>
<gene>
    <name evidence="3" type="ORF">L207DRAFT_576021</name>
</gene>
<evidence type="ECO:0000256" key="2">
    <source>
        <dbReference type="SAM" id="Phobius"/>
    </source>
</evidence>
<sequence length="155" mass="16384">MYISSPSQPSQTSNGNPHSNPAPTNTHTPEVRIYFTALLTTLHSIPAWEIFGVEAGTVLFGHARGELGGGAGKGVGSGGNGGNGLVVKKGNGKYERDIFGVTPGLSLVYLLFAMSVFFGISAWFTESNDRAAGMMILAIFSTFGFVAAYFGFYFL</sequence>
<dbReference type="Proteomes" id="UP000235786">
    <property type="component" value="Unassembled WGS sequence"/>
</dbReference>
<reference evidence="3 4" key="1">
    <citation type="submission" date="2016-04" db="EMBL/GenBank/DDBJ databases">
        <title>A degradative enzymes factory behind the ericoid mycorrhizal symbiosis.</title>
        <authorList>
            <consortium name="DOE Joint Genome Institute"/>
            <person name="Martino E."/>
            <person name="Morin E."/>
            <person name="Grelet G."/>
            <person name="Kuo A."/>
            <person name="Kohler A."/>
            <person name="Daghino S."/>
            <person name="Barry K."/>
            <person name="Choi C."/>
            <person name="Cichocki N."/>
            <person name="Clum A."/>
            <person name="Copeland A."/>
            <person name="Hainaut M."/>
            <person name="Haridas S."/>
            <person name="Labutti K."/>
            <person name="Lindquist E."/>
            <person name="Lipzen A."/>
            <person name="Khouja H.-R."/>
            <person name="Murat C."/>
            <person name="Ohm R."/>
            <person name="Olson A."/>
            <person name="Spatafora J."/>
            <person name="Veneault-Fourrey C."/>
            <person name="Henrissat B."/>
            <person name="Grigoriev I."/>
            <person name="Martin F."/>
            <person name="Perotto S."/>
        </authorList>
    </citation>
    <scope>NUCLEOTIDE SEQUENCE [LARGE SCALE GENOMIC DNA]</scope>
    <source>
        <strain evidence="3 4">F</strain>
    </source>
</reference>
<dbReference type="AlphaFoldDB" id="A0A2J6S8Y2"/>
<protein>
    <submittedName>
        <fullName evidence="3">Uncharacterized protein</fullName>
    </submittedName>
</protein>
<proteinExistence type="predicted"/>
<organism evidence="3 4">
    <name type="scientific">Hyaloscypha variabilis (strain UAMH 11265 / GT02V1 / F)</name>
    <name type="common">Meliniomyces variabilis</name>
    <dbReference type="NCBI Taxonomy" id="1149755"/>
    <lineage>
        <taxon>Eukaryota</taxon>
        <taxon>Fungi</taxon>
        <taxon>Dikarya</taxon>
        <taxon>Ascomycota</taxon>
        <taxon>Pezizomycotina</taxon>
        <taxon>Leotiomycetes</taxon>
        <taxon>Helotiales</taxon>
        <taxon>Hyaloscyphaceae</taxon>
        <taxon>Hyaloscypha</taxon>
        <taxon>Hyaloscypha variabilis</taxon>
    </lineage>
</organism>
<accession>A0A2J6S8Y2</accession>
<keyword evidence="2" id="KW-1133">Transmembrane helix</keyword>
<name>A0A2J6S8Y2_HYAVF</name>
<evidence type="ECO:0000313" key="3">
    <source>
        <dbReference type="EMBL" id="PMD47227.1"/>
    </source>
</evidence>
<evidence type="ECO:0000313" key="4">
    <source>
        <dbReference type="Proteomes" id="UP000235786"/>
    </source>
</evidence>
<dbReference type="OrthoDB" id="4771706at2759"/>
<dbReference type="EMBL" id="KZ613938">
    <property type="protein sequence ID" value="PMD47227.1"/>
    <property type="molecule type" value="Genomic_DNA"/>
</dbReference>
<evidence type="ECO:0000256" key="1">
    <source>
        <dbReference type="SAM" id="MobiDB-lite"/>
    </source>
</evidence>